<feature type="transmembrane region" description="Helical" evidence="1">
    <location>
        <begin position="63"/>
        <end position="82"/>
    </location>
</feature>
<dbReference type="PANTHER" id="PTHR34980:SF2">
    <property type="entry name" value="INNER MEMBRANE PROTEIN YHAH-RELATED"/>
    <property type="match status" value="1"/>
</dbReference>
<proteinExistence type="predicted"/>
<feature type="transmembrane region" description="Helical" evidence="1">
    <location>
        <begin position="120"/>
        <end position="142"/>
    </location>
</feature>
<dbReference type="OrthoDB" id="2418185at2"/>
<name>A0A4V3BFT9_9STAP</name>
<feature type="transmembrane region" description="Helical" evidence="1">
    <location>
        <begin position="26"/>
        <end position="51"/>
    </location>
</feature>
<accession>A0A4V3BFT9</accession>
<dbReference type="InterPro" id="IPR008523">
    <property type="entry name" value="DUF805"/>
</dbReference>
<evidence type="ECO:0000313" key="3">
    <source>
        <dbReference type="Proteomes" id="UP000294843"/>
    </source>
</evidence>
<dbReference type="Pfam" id="PF05656">
    <property type="entry name" value="DUF805"/>
    <property type="match status" value="1"/>
</dbReference>
<evidence type="ECO:0000313" key="2">
    <source>
        <dbReference type="EMBL" id="TDM14016.1"/>
    </source>
</evidence>
<keyword evidence="1" id="KW-1133">Transmembrane helix</keyword>
<dbReference type="EMBL" id="SCWF01000006">
    <property type="protein sequence ID" value="TDM14016.1"/>
    <property type="molecule type" value="Genomic_DNA"/>
</dbReference>
<dbReference type="GO" id="GO:0005886">
    <property type="term" value="C:plasma membrane"/>
    <property type="evidence" value="ECO:0007669"/>
    <property type="project" value="TreeGrafter"/>
</dbReference>
<dbReference type="PANTHER" id="PTHR34980">
    <property type="entry name" value="INNER MEMBRANE PROTEIN-RELATED-RELATED"/>
    <property type="match status" value="1"/>
</dbReference>
<evidence type="ECO:0000256" key="1">
    <source>
        <dbReference type="SAM" id="Phobius"/>
    </source>
</evidence>
<reference evidence="2 3" key="1">
    <citation type="submission" date="2019-01" db="EMBL/GenBank/DDBJ databases">
        <title>Draft genome sequences of the type strains of six Macrococcus species.</title>
        <authorList>
            <person name="Mazhar S."/>
            <person name="Altermann E."/>
            <person name="Hill C."/>
            <person name="Mcauliffe O."/>
        </authorList>
    </citation>
    <scope>NUCLEOTIDE SEQUENCE [LARGE SCALE GENOMIC DNA]</scope>
    <source>
        <strain evidence="2 3">ATCC 51825</strain>
    </source>
</reference>
<sequence length="159" mass="17690">MTMKEAVIAFWTKGFDFSGRARRSEVWLNILANLLIGLLLGIVALVIDVATNWQFNFVEHCQFFVNKIFPSILLIPAMAQASRRLQDINLNGRIAVVVTMVSVLIDFIVTRFQLTIEASPLLIALAIISALSGLFLLIINFIKGNRGTNKYGPDPKAEI</sequence>
<comment type="caution">
    <text evidence="2">The sequence shown here is derived from an EMBL/GenBank/DDBJ whole genome shotgun (WGS) entry which is preliminary data.</text>
</comment>
<protein>
    <submittedName>
        <fullName evidence="2">DUF805 domain-containing protein</fullName>
    </submittedName>
</protein>
<keyword evidence="1" id="KW-0472">Membrane</keyword>
<dbReference type="AlphaFoldDB" id="A0A4V3BFT9"/>
<dbReference type="Proteomes" id="UP000294843">
    <property type="component" value="Unassembled WGS sequence"/>
</dbReference>
<feature type="transmembrane region" description="Helical" evidence="1">
    <location>
        <begin position="94"/>
        <end position="114"/>
    </location>
</feature>
<keyword evidence="1" id="KW-0812">Transmembrane</keyword>
<keyword evidence="3" id="KW-1185">Reference proteome</keyword>
<gene>
    <name evidence="2" type="ORF">ERX55_07110</name>
</gene>
<dbReference type="RefSeq" id="WP_133451877.1">
    <property type="nucleotide sequence ID" value="NZ_SCWF01000006.1"/>
</dbReference>
<organism evidence="2 3">
    <name type="scientific">Macrococcus bovicus</name>
    <dbReference type="NCBI Taxonomy" id="69968"/>
    <lineage>
        <taxon>Bacteria</taxon>
        <taxon>Bacillati</taxon>
        <taxon>Bacillota</taxon>
        <taxon>Bacilli</taxon>
        <taxon>Bacillales</taxon>
        <taxon>Staphylococcaceae</taxon>
        <taxon>Macrococcus</taxon>
    </lineage>
</organism>